<dbReference type="KEGG" id="lamb:KBB96_20050"/>
<accession>A0A975IZF6</accession>
<keyword evidence="3 5" id="KW-0732">Signal</keyword>
<keyword evidence="7" id="KW-1185">Reference proteome</keyword>
<dbReference type="EMBL" id="CP073100">
    <property type="protein sequence ID" value="QUE51134.1"/>
    <property type="molecule type" value="Genomic_DNA"/>
</dbReference>
<name>A0A975IZF6_9BACT</name>
<gene>
    <name evidence="6" type="ORF">KBB96_20050</name>
</gene>
<protein>
    <submittedName>
        <fullName evidence="6">LamG domain-containing protein</fullName>
    </submittedName>
</protein>
<dbReference type="Pfam" id="PF13385">
    <property type="entry name" value="Laminin_G_3"/>
    <property type="match status" value="1"/>
</dbReference>
<dbReference type="Gene3D" id="2.60.120.200">
    <property type="match status" value="1"/>
</dbReference>
<keyword evidence="2" id="KW-0964">Secreted</keyword>
<dbReference type="InterPro" id="IPR059100">
    <property type="entry name" value="TSP3_bac"/>
</dbReference>
<dbReference type="Proteomes" id="UP000676169">
    <property type="component" value="Chromosome"/>
</dbReference>
<dbReference type="PROSITE" id="PS00018">
    <property type="entry name" value="EF_HAND_1"/>
    <property type="match status" value="1"/>
</dbReference>
<feature type="signal peptide" evidence="5">
    <location>
        <begin position="1"/>
        <end position="21"/>
    </location>
</feature>
<evidence type="ECO:0000256" key="2">
    <source>
        <dbReference type="ARBA" id="ARBA00022525"/>
    </source>
</evidence>
<dbReference type="Pfam" id="PF18884">
    <property type="entry name" value="TSP3_bac"/>
    <property type="match status" value="3"/>
</dbReference>
<dbReference type="InterPro" id="IPR013320">
    <property type="entry name" value="ConA-like_dom_sf"/>
</dbReference>
<keyword evidence="4" id="KW-0106">Calcium</keyword>
<evidence type="ECO:0000313" key="7">
    <source>
        <dbReference type="Proteomes" id="UP000676169"/>
    </source>
</evidence>
<reference evidence="6" key="1">
    <citation type="submission" date="2021-04" db="EMBL/GenBank/DDBJ databases">
        <title>Luteolibacter sp. 32A isolated from the skin of an Anderson's salamander (Ambystoma andersonii).</title>
        <authorList>
            <person name="Spergser J."/>
            <person name="Busse H.-J."/>
        </authorList>
    </citation>
    <scope>NUCLEOTIDE SEQUENCE</scope>
    <source>
        <strain evidence="6">32A</strain>
    </source>
</reference>
<evidence type="ECO:0000256" key="3">
    <source>
        <dbReference type="ARBA" id="ARBA00022729"/>
    </source>
</evidence>
<comment type="subcellular location">
    <subcellularLocation>
        <location evidence="1">Secreted</location>
    </subcellularLocation>
</comment>
<dbReference type="InterPro" id="IPR018247">
    <property type="entry name" value="EF_Hand_1_Ca_BS"/>
</dbReference>
<evidence type="ECO:0000256" key="5">
    <source>
        <dbReference type="SAM" id="SignalP"/>
    </source>
</evidence>
<proteinExistence type="predicted"/>
<sequence length="582" mass="62577">MKLPPLSSCTLLLLLAPAAHAIQDTNGNGMGDAWEKYFNGGSLFSAANTNHAATADPDRDGWTNAMEALAGTDPFKATAPTGHVDLKITRTVPDDLLKFSWLSQAGKVYQLETSPNLMAWSSSGAPEEGTGAEIQRTLGGPVDVKRFWRVKITDSTVDPDGDTLNAWEENALGTNPLLADTDGDNIPDNLDPYPTVNAALSDPDGTGVSAAFATGLKGFWDFESIQGATFADRSGSNRHATSFSGGPVRLGMPSQAARLNTTGYITIPPATVKPANASQDIWTASGWFRLGKDSIKNSNGFFRVIFSLYDQQGTGPAPNYATLAQGTCFMLRRTAAGQQWYVGGYRQYASDGSNGTSVGSPLTDFNGYDFSWTKGTADDGNWHHFAVTYAPSMANGQRVYLDGVLVKQVATQYYPVAYDTDTTFTFGRLYPAYAPSALPDAMLDRLRVHSRVLSATEVQDLFHQDADGDGLWDVTESRTVNWVDANSNGVVDAGEYTYVSSPYLWQAASTDHDGDGLTDLQEQTAGTDLTKVDTDGDLMPDGWEVTYGLNPLSSADAAVDTDHDGKTNLYEYQHGTNPTVPN</sequence>
<evidence type="ECO:0000256" key="1">
    <source>
        <dbReference type="ARBA" id="ARBA00004613"/>
    </source>
</evidence>
<evidence type="ECO:0000313" key="6">
    <source>
        <dbReference type="EMBL" id="QUE51134.1"/>
    </source>
</evidence>
<dbReference type="RefSeq" id="WP_211631273.1">
    <property type="nucleotide sequence ID" value="NZ_CP073100.1"/>
</dbReference>
<dbReference type="AlphaFoldDB" id="A0A975IZF6"/>
<evidence type="ECO:0000256" key="4">
    <source>
        <dbReference type="ARBA" id="ARBA00022837"/>
    </source>
</evidence>
<dbReference type="SUPFAM" id="SSF49899">
    <property type="entry name" value="Concanavalin A-like lectins/glucanases"/>
    <property type="match status" value="1"/>
</dbReference>
<feature type="chain" id="PRO_5037929980" evidence="5">
    <location>
        <begin position="22"/>
        <end position="582"/>
    </location>
</feature>
<organism evidence="6 7">
    <name type="scientific">Luteolibacter ambystomatis</name>
    <dbReference type="NCBI Taxonomy" id="2824561"/>
    <lineage>
        <taxon>Bacteria</taxon>
        <taxon>Pseudomonadati</taxon>
        <taxon>Verrucomicrobiota</taxon>
        <taxon>Verrucomicrobiia</taxon>
        <taxon>Verrucomicrobiales</taxon>
        <taxon>Verrucomicrobiaceae</taxon>
        <taxon>Luteolibacter</taxon>
    </lineage>
</organism>